<evidence type="ECO:0000313" key="20">
    <source>
        <dbReference type="Proteomes" id="UP001152888"/>
    </source>
</evidence>
<evidence type="ECO:0000256" key="11">
    <source>
        <dbReference type="ARBA" id="ARBA00022982"/>
    </source>
</evidence>
<accession>A0A9P0M7R6</accession>
<evidence type="ECO:0000256" key="7">
    <source>
        <dbReference type="ARBA" id="ARBA00022660"/>
    </source>
</evidence>
<comment type="caution">
    <text evidence="19">The sequence shown here is derived from an EMBL/GenBank/DDBJ whole genome shotgun (WGS) entry which is preliminary data.</text>
</comment>
<keyword evidence="9" id="KW-0999">Mitochondrion inner membrane</keyword>
<evidence type="ECO:0000256" key="17">
    <source>
        <dbReference type="SAM" id="Coils"/>
    </source>
</evidence>
<feature type="coiled-coil region" evidence="17">
    <location>
        <begin position="120"/>
        <end position="147"/>
    </location>
</feature>
<comment type="function">
    <text evidence="1">Accessory subunit of the mitochondrial membrane respiratory chain NADH dehydrogenase (Complex I), that is believed not to be involved in catalysis. Complex I functions in the transfer of electrons from NADH to the respiratory chain. The immediate electron acceptor for the enzyme is believed to be ubiquinone.</text>
</comment>
<keyword evidence="11" id="KW-0249">Electron transport</keyword>
<dbReference type="AlphaFoldDB" id="A0A9P0M7R6"/>
<keyword evidence="6" id="KW-0813">Transport</keyword>
<keyword evidence="14 18" id="KW-0472">Membrane</keyword>
<name>A0A9P0M7R6_ACAOB</name>
<keyword evidence="17" id="KW-0175">Coiled coil</keyword>
<evidence type="ECO:0000313" key="19">
    <source>
        <dbReference type="EMBL" id="CAH2006613.1"/>
    </source>
</evidence>
<dbReference type="Pfam" id="PF09781">
    <property type="entry name" value="NDUF_B5"/>
    <property type="match status" value="1"/>
</dbReference>
<organism evidence="19 20">
    <name type="scientific">Acanthoscelides obtectus</name>
    <name type="common">Bean weevil</name>
    <name type="synonym">Bruchus obtectus</name>
    <dbReference type="NCBI Taxonomy" id="200917"/>
    <lineage>
        <taxon>Eukaryota</taxon>
        <taxon>Metazoa</taxon>
        <taxon>Ecdysozoa</taxon>
        <taxon>Arthropoda</taxon>
        <taxon>Hexapoda</taxon>
        <taxon>Insecta</taxon>
        <taxon>Pterygota</taxon>
        <taxon>Neoptera</taxon>
        <taxon>Endopterygota</taxon>
        <taxon>Coleoptera</taxon>
        <taxon>Polyphaga</taxon>
        <taxon>Cucujiformia</taxon>
        <taxon>Chrysomeloidea</taxon>
        <taxon>Chrysomelidae</taxon>
        <taxon>Bruchinae</taxon>
        <taxon>Bruchini</taxon>
        <taxon>Acanthoscelides</taxon>
    </lineage>
</organism>
<sequence>MVVLSTLKPLLQRGSSLLLKNAATRAMSEHRTFPMVPSRWQWNRFKDLLHFYFMLGFIPITAVITYANVFIGPATLSEIPEDYTPKYWEYYRHPITRFIARYMLNDPQQDYEKYLHFIYEEQERIKLRRLEKRIKEKMGERQDYQAYYYRPVLAKYHRISREAADYLETIRGE</sequence>
<dbReference type="Proteomes" id="UP001152888">
    <property type="component" value="Unassembled WGS sequence"/>
</dbReference>
<keyword evidence="8 18" id="KW-0812">Transmembrane</keyword>
<dbReference type="PANTHER" id="PTHR13178">
    <property type="entry name" value="NADH-UBIQUINONE OXIDOREDUCTASE SGDH SUBUNIT"/>
    <property type="match status" value="1"/>
</dbReference>
<keyword evidence="20" id="KW-1185">Reference proteome</keyword>
<evidence type="ECO:0000256" key="13">
    <source>
        <dbReference type="ARBA" id="ARBA00023128"/>
    </source>
</evidence>
<comment type="subunit">
    <text evidence="4">Complex I is composed of 45 different subunits.</text>
</comment>
<dbReference type="InterPro" id="IPR019173">
    <property type="entry name" value="NADH_UbQ_OxRdtase_B5_su"/>
</dbReference>
<feature type="transmembrane region" description="Helical" evidence="18">
    <location>
        <begin position="49"/>
        <end position="71"/>
    </location>
</feature>
<evidence type="ECO:0000256" key="5">
    <source>
        <dbReference type="ARBA" id="ARBA00015175"/>
    </source>
</evidence>
<evidence type="ECO:0000256" key="15">
    <source>
        <dbReference type="ARBA" id="ARBA00032395"/>
    </source>
</evidence>
<keyword evidence="7" id="KW-0679">Respiratory chain</keyword>
<evidence type="ECO:0000256" key="3">
    <source>
        <dbReference type="ARBA" id="ARBA00007152"/>
    </source>
</evidence>
<dbReference type="EMBL" id="CAKOFQ010007697">
    <property type="protein sequence ID" value="CAH2006613.1"/>
    <property type="molecule type" value="Genomic_DNA"/>
</dbReference>
<dbReference type="GO" id="GO:0005743">
    <property type="term" value="C:mitochondrial inner membrane"/>
    <property type="evidence" value="ECO:0007669"/>
    <property type="project" value="UniProtKB-SubCell"/>
</dbReference>
<dbReference type="OrthoDB" id="9995605at2759"/>
<keyword evidence="12 18" id="KW-1133">Transmembrane helix</keyword>
<proteinExistence type="inferred from homology"/>
<evidence type="ECO:0000256" key="8">
    <source>
        <dbReference type="ARBA" id="ARBA00022692"/>
    </source>
</evidence>
<evidence type="ECO:0000256" key="4">
    <source>
        <dbReference type="ARBA" id="ARBA00011533"/>
    </source>
</evidence>
<evidence type="ECO:0000256" key="1">
    <source>
        <dbReference type="ARBA" id="ARBA00003195"/>
    </source>
</evidence>
<evidence type="ECO:0000256" key="14">
    <source>
        <dbReference type="ARBA" id="ARBA00023136"/>
    </source>
</evidence>
<evidence type="ECO:0000256" key="18">
    <source>
        <dbReference type="SAM" id="Phobius"/>
    </source>
</evidence>
<reference evidence="19" key="1">
    <citation type="submission" date="2022-03" db="EMBL/GenBank/DDBJ databases">
        <authorList>
            <person name="Sayadi A."/>
        </authorList>
    </citation>
    <scope>NUCLEOTIDE SEQUENCE</scope>
</reference>
<evidence type="ECO:0000256" key="10">
    <source>
        <dbReference type="ARBA" id="ARBA00022946"/>
    </source>
</evidence>
<keyword evidence="10" id="KW-0809">Transit peptide</keyword>
<comment type="subcellular location">
    <subcellularLocation>
        <location evidence="2">Mitochondrion inner membrane</location>
        <topology evidence="2">Single-pass membrane protein</topology>
    </subcellularLocation>
</comment>
<dbReference type="PANTHER" id="PTHR13178:SF0">
    <property type="entry name" value="NADH DEHYDROGENASE [UBIQUINONE] 1 BETA SUBCOMPLEX SUBUNIT 5, MITOCHONDRIAL"/>
    <property type="match status" value="1"/>
</dbReference>
<evidence type="ECO:0000256" key="9">
    <source>
        <dbReference type="ARBA" id="ARBA00022792"/>
    </source>
</evidence>
<keyword evidence="13" id="KW-0496">Mitochondrion</keyword>
<protein>
    <recommendedName>
        <fullName evidence="5">NADH dehydrogenase [ubiquinone] 1 beta subcomplex subunit 5, mitochondrial</fullName>
    </recommendedName>
    <alternativeName>
        <fullName evidence="16">Complex I-SGDH</fullName>
    </alternativeName>
    <alternativeName>
        <fullName evidence="15">NADH-ubiquinone oxidoreductase SGDH subunit</fullName>
    </alternativeName>
</protein>
<comment type="similarity">
    <text evidence="3">Belongs to the complex I NDUFB5 subunit family.</text>
</comment>
<gene>
    <name evidence="19" type="ORF">ACAOBT_LOCUS29196</name>
</gene>
<evidence type="ECO:0000256" key="6">
    <source>
        <dbReference type="ARBA" id="ARBA00022448"/>
    </source>
</evidence>
<evidence type="ECO:0000256" key="12">
    <source>
        <dbReference type="ARBA" id="ARBA00022989"/>
    </source>
</evidence>
<evidence type="ECO:0000256" key="2">
    <source>
        <dbReference type="ARBA" id="ARBA00004434"/>
    </source>
</evidence>
<evidence type="ECO:0000256" key="16">
    <source>
        <dbReference type="ARBA" id="ARBA00032550"/>
    </source>
</evidence>